<evidence type="ECO:0000256" key="2">
    <source>
        <dbReference type="ARBA" id="ARBA00023125"/>
    </source>
</evidence>
<dbReference type="PANTHER" id="PTHR43537:SF49">
    <property type="entry name" value="TRANSCRIPTIONAL REGULATORY PROTEIN"/>
    <property type="match status" value="1"/>
</dbReference>
<organism evidence="5 6">
    <name type="scientific">Microbacterium invictum</name>
    <dbReference type="NCBI Taxonomy" id="515415"/>
    <lineage>
        <taxon>Bacteria</taxon>
        <taxon>Bacillati</taxon>
        <taxon>Actinomycetota</taxon>
        <taxon>Actinomycetes</taxon>
        <taxon>Micrococcales</taxon>
        <taxon>Microbacteriaceae</taxon>
        <taxon>Microbacterium</taxon>
    </lineage>
</organism>
<reference evidence="5 6" key="1">
    <citation type="submission" date="2023-06" db="EMBL/GenBank/DDBJ databases">
        <title>Rock-solubilizing bacteria, Microbacterium invictum, promotes re-establishment of vegetation in rocky wasteland by accelerating rock bio-weathering and reshaping soil bacterial community.</title>
        <authorList>
            <person name="Liu C."/>
        </authorList>
    </citation>
    <scope>NUCLEOTIDE SEQUENCE [LARGE SCALE GENOMIC DNA]</scope>
    <source>
        <strain evidence="5 6">X-18</strain>
    </source>
</reference>
<dbReference type="SUPFAM" id="SSF46785">
    <property type="entry name" value="Winged helix' DNA-binding domain"/>
    <property type="match status" value="1"/>
</dbReference>
<evidence type="ECO:0000256" key="3">
    <source>
        <dbReference type="ARBA" id="ARBA00023163"/>
    </source>
</evidence>
<evidence type="ECO:0000256" key="1">
    <source>
        <dbReference type="ARBA" id="ARBA00023015"/>
    </source>
</evidence>
<evidence type="ECO:0000313" key="5">
    <source>
        <dbReference type="EMBL" id="WQB70411.1"/>
    </source>
</evidence>
<protein>
    <submittedName>
        <fullName evidence="5">GntR family transcriptional regulator</fullName>
    </submittedName>
</protein>
<dbReference type="PRINTS" id="PR00035">
    <property type="entry name" value="HTHGNTR"/>
</dbReference>
<gene>
    <name evidence="5" type="ORF">T9R20_00180</name>
</gene>
<dbReference type="InterPro" id="IPR000524">
    <property type="entry name" value="Tscrpt_reg_HTH_GntR"/>
</dbReference>
<dbReference type="Gene3D" id="1.20.120.530">
    <property type="entry name" value="GntR ligand-binding domain-like"/>
    <property type="match status" value="1"/>
</dbReference>
<dbReference type="CDD" id="cd07377">
    <property type="entry name" value="WHTH_GntR"/>
    <property type="match status" value="1"/>
</dbReference>
<dbReference type="PANTHER" id="PTHR43537">
    <property type="entry name" value="TRANSCRIPTIONAL REGULATOR, GNTR FAMILY"/>
    <property type="match status" value="1"/>
</dbReference>
<dbReference type="Pfam" id="PF00392">
    <property type="entry name" value="GntR"/>
    <property type="match status" value="1"/>
</dbReference>
<evidence type="ECO:0000259" key="4">
    <source>
        <dbReference type="PROSITE" id="PS50949"/>
    </source>
</evidence>
<keyword evidence="2" id="KW-0238">DNA-binding</keyword>
<dbReference type="Pfam" id="PF07729">
    <property type="entry name" value="FCD"/>
    <property type="match status" value="1"/>
</dbReference>
<dbReference type="RefSeq" id="WP_322410555.1">
    <property type="nucleotide sequence ID" value="NZ_CP139779.1"/>
</dbReference>
<dbReference type="EMBL" id="CP139779">
    <property type="protein sequence ID" value="WQB70411.1"/>
    <property type="molecule type" value="Genomic_DNA"/>
</dbReference>
<keyword evidence="6" id="KW-1185">Reference proteome</keyword>
<dbReference type="InterPro" id="IPR011711">
    <property type="entry name" value="GntR_C"/>
</dbReference>
<accession>A0ABZ0VCM1</accession>
<dbReference type="Gene3D" id="1.10.10.10">
    <property type="entry name" value="Winged helix-like DNA-binding domain superfamily/Winged helix DNA-binding domain"/>
    <property type="match status" value="1"/>
</dbReference>
<dbReference type="SUPFAM" id="SSF48008">
    <property type="entry name" value="GntR ligand-binding domain-like"/>
    <property type="match status" value="1"/>
</dbReference>
<dbReference type="InterPro" id="IPR036390">
    <property type="entry name" value="WH_DNA-bd_sf"/>
</dbReference>
<dbReference type="PROSITE" id="PS50949">
    <property type="entry name" value="HTH_GNTR"/>
    <property type="match status" value="1"/>
</dbReference>
<dbReference type="PRINTS" id="PR00033">
    <property type="entry name" value="HTHASNC"/>
</dbReference>
<keyword evidence="3" id="KW-0804">Transcription</keyword>
<dbReference type="InterPro" id="IPR036388">
    <property type="entry name" value="WH-like_DNA-bd_sf"/>
</dbReference>
<name>A0ABZ0VCM1_9MICO</name>
<sequence>MSDTAFTPLTPREGAALGDDVYAVLGEAILRGTLRPGDRLRDVELASRLGVSRTPVREALQRLERLGLIEVAANKYTRVSAPHPDAYAHTTEFMTYVAGDAAILGLARATEQEHADLVDAVDALIDCSERDDGLGILGSTTAFYQLLIRATANRVFITIMREAGLALQRNLQGWTKPDEDVEVRTARYRSLREAVVARDGHAAERLLMELNHLPSPCGPDPR</sequence>
<evidence type="ECO:0000313" key="6">
    <source>
        <dbReference type="Proteomes" id="UP001324533"/>
    </source>
</evidence>
<proteinExistence type="predicted"/>
<dbReference type="Proteomes" id="UP001324533">
    <property type="component" value="Chromosome"/>
</dbReference>
<dbReference type="SMART" id="SM00345">
    <property type="entry name" value="HTH_GNTR"/>
    <property type="match status" value="1"/>
</dbReference>
<keyword evidence="1" id="KW-0805">Transcription regulation</keyword>
<feature type="domain" description="HTH gntR-type" evidence="4">
    <location>
        <begin position="15"/>
        <end position="82"/>
    </location>
</feature>
<dbReference type="InterPro" id="IPR008920">
    <property type="entry name" value="TF_FadR/GntR_C"/>
</dbReference>
<dbReference type="InterPro" id="IPR000485">
    <property type="entry name" value="AsnC-type_HTH_dom"/>
</dbReference>